<accession>A0A4R2Q281</accession>
<organism evidence="3 4">
    <name type="scientific">Tamaricihabitans halophyticus</name>
    <dbReference type="NCBI Taxonomy" id="1262583"/>
    <lineage>
        <taxon>Bacteria</taxon>
        <taxon>Bacillati</taxon>
        <taxon>Actinomycetota</taxon>
        <taxon>Actinomycetes</taxon>
        <taxon>Pseudonocardiales</taxon>
        <taxon>Pseudonocardiaceae</taxon>
        <taxon>Tamaricihabitans</taxon>
    </lineage>
</organism>
<dbReference type="GO" id="GO:0016627">
    <property type="term" value="F:oxidoreductase activity, acting on the CH-CH group of donors"/>
    <property type="evidence" value="ECO:0007669"/>
    <property type="project" value="InterPro"/>
</dbReference>
<name>A0A4R2Q281_9PSEU</name>
<feature type="domain" description="Acyl-CoA dehydrogenase/oxidase C-terminal" evidence="2">
    <location>
        <begin position="1"/>
        <end position="55"/>
    </location>
</feature>
<dbReference type="SUPFAM" id="SSF47203">
    <property type="entry name" value="Acyl-CoA dehydrogenase C-terminal domain-like"/>
    <property type="match status" value="1"/>
</dbReference>
<dbReference type="AlphaFoldDB" id="A0A4R2Q281"/>
<evidence type="ECO:0000256" key="1">
    <source>
        <dbReference type="ARBA" id="ARBA00022630"/>
    </source>
</evidence>
<dbReference type="InterPro" id="IPR009075">
    <property type="entry name" value="AcylCo_DH/oxidase_C"/>
</dbReference>
<reference evidence="3 4" key="1">
    <citation type="submission" date="2019-03" db="EMBL/GenBank/DDBJ databases">
        <title>Genomic Encyclopedia of Type Strains, Phase IV (KMG-IV): sequencing the most valuable type-strain genomes for metagenomic binning, comparative biology and taxonomic classification.</title>
        <authorList>
            <person name="Goeker M."/>
        </authorList>
    </citation>
    <scope>NUCLEOTIDE SEQUENCE [LARGE SCALE GENOMIC DNA]</scope>
    <source>
        <strain evidence="3 4">DSM 45765</strain>
    </source>
</reference>
<dbReference type="Pfam" id="PF00441">
    <property type="entry name" value="Acyl-CoA_dh_1"/>
    <property type="match status" value="1"/>
</dbReference>
<sequence length="60" mass="6529">MVAVAADKLDSVQRCDTEAGTAKLFASETAMEIALNAIRVYGGYGYSTEFDMERYSGTPR</sequence>
<dbReference type="EMBL" id="SLXQ01000023">
    <property type="protein sequence ID" value="TCP42627.1"/>
    <property type="molecule type" value="Genomic_DNA"/>
</dbReference>
<evidence type="ECO:0000313" key="3">
    <source>
        <dbReference type="EMBL" id="TCP42627.1"/>
    </source>
</evidence>
<evidence type="ECO:0000313" key="4">
    <source>
        <dbReference type="Proteomes" id="UP000294911"/>
    </source>
</evidence>
<keyword evidence="1" id="KW-0285">Flavoprotein</keyword>
<dbReference type="Proteomes" id="UP000294911">
    <property type="component" value="Unassembled WGS sequence"/>
</dbReference>
<gene>
    <name evidence="3" type="ORF">EV191_12326</name>
</gene>
<comment type="caution">
    <text evidence="3">The sequence shown here is derived from an EMBL/GenBank/DDBJ whole genome shotgun (WGS) entry which is preliminary data.</text>
</comment>
<dbReference type="Gene3D" id="1.20.140.10">
    <property type="entry name" value="Butyryl-CoA Dehydrogenase, subunit A, domain 3"/>
    <property type="match status" value="1"/>
</dbReference>
<dbReference type="InterPro" id="IPR036250">
    <property type="entry name" value="AcylCo_DH-like_C"/>
</dbReference>
<protein>
    <submittedName>
        <fullName evidence="3">Acyl-CoA dehydrogenase-like protein</fullName>
    </submittedName>
</protein>
<keyword evidence="4" id="KW-1185">Reference proteome</keyword>
<evidence type="ECO:0000259" key="2">
    <source>
        <dbReference type="Pfam" id="PF00441"/>
    </source>
</evidence>
<proteinExistence type="predicted"/>